<dbReference type="EMBL" id="CDSF01000046">
    <property type="protein sequence ID" value="CEO96073.1"/>
    <property type="molecule type" value="Genomic_DNA"/>
</dbReference>
<sequence>MRSVAVVVVVVVAAIAAVVVVGRDVHVDEPIAPTADPSVTKTMPHHDTDDVPRSHHEESAEVPRAKSSRRGSALPDFSELLEKAKNDGLFDMFAGLNGEGAETHTDEHASTITELESALSEGIDHLSKAPMEDILHHVEQGRDFGEILGNPNWFAKMQTIMEQTKDDPKAQSILMNAMVRKIQDKLGDMGRAEL</sequence>
<name>A0A0G4ILN5_PLABS</name>
<accession>A0A0G4ILN5</accession>
<evidence type="ECO:0000256" key="2">
    <source>
        <dbReference type="SAM" id="SignalP"/>
    </source>
</evidence>
<feature type="signal peptide" evidence="2">
    <location>
        <begin position="1"/>
        <end position="22"/>
    </location>
</feature>
<evidence type="ECO:0000313" key="3">
    <source>
        <dbReference type="EMBL" id="CEO96073.1"/>
    </source>
</evidence>
<feature type="chain" id="PRO_5005192942" description="STI1/HOP DP domain-containing protein" evidence="2">
    <location>
        <begin position="23"/>
        <end position="194"/>
    </location>
</feature>
<keyword evidence="2" id="KW-0732">Signal</keyword>
<dbReference type="Proteomes" id="UP000039324">
    <property type="component" value="Unassembled WGS sequence"/>
</dbReference>
<proteinExistence type="predicted"/>
<reference evidence="3 4" key="1">
    <citation type="submission" date="2015-02" db="EMBL/GenBank/DDBJ databases">
        <authorList>
            <person name="Chooi Y.-H."/>
        </authorList>
    </citation>
    <scope>NUCLEOTIDE SEQUENCE [LARGE SCALE GENOMIC DNA]</scope>
    <source>
        <strain evidence="3">E3</strain>
    </source>
</reference>
<protein>
    <recommendedName>
        <fullName evidence="5">STI1/HOP DP domain-containing protein</fullName>
    </recommendedName>
</protein>
<gene>
    <name evidence="3" type="ORF">PBRA_004763</name>
</gene>
<evidence type="ECO:0000256" key="1">
    <source>
        <dbReference type="SAM" id="MobiDB-lite"/>
    </source>
</evidence>
<organism evidence="3 4">
    <name type="scientific">Plasmodiophora brassicae</name>
    <name type="common">Clubroot disease agent</name>
    <dbReference type="NCBI Taxonomy" id="37360"/>
    <lineage>
        <taxon>Eukaryota</taxon>
        <taxon>Sar</taxon>
        <taxon>Rhizaria</taxon>
        <taxon>Endomyxa</taxon>
        <taxon>Phytomyxea</taxon>
        <taxon>Plasmodiophorida</taxon>
        <taxon>Plasmodiophoridae</taxon>
        <taxon>Plasmodiophora</taxon>
    </lineage>
</organism>
<dbReference type="AlphaFoldDB" id="A0A0G4ILN5"/>
<feature type="region of interest" description="Disordered" evidence="1">
    <location>
        <begin position="30"/>
        <end position="73"/>
    </location>
</feature>
<keyword evidence="4" id="KW-1185">Reference proteome</keyword>
<evidence type="ECO:0008006" key="5">
    <source>
        <dbReference type="Google" id="ProtNLM"/>
    </source>
</evidence>
<feature type="compositionally biased region" description="Basic and acidic residues" evidence="1">
    <location>
        <begin position="44"/>
        <end position="64"/>
    </location>
</feature>
<evidence type="ECO:0000313" key="4">
    <source>
        <dbReference type="Proteomes" id="UP000039324"/>
    </source>
</evidence>